<organism evidence="3 4">
    <name type="scientific">Streptomyces endophyticus</name>
    <dbReference type="NCBI Taxonomy" id="714166"/>
    <lineage>
        <taxon>Bacteria</taxon>
        <taxon>Bacillati</taxon>
        <taxon>Actinomycetota</taxon>
        <taxon>Actinomycetes</taxon>
        <taxon>Kitasatosporales</taxon>
        <taxon>Streptomycetaceae</taxon>
        <taxon>Streptomyces</taxon>
    </lineage>
</organism>
<evidence type="ECO:0000256" key="2">
    <source>
        <dbReference type="ARBA" id="ARBA00023002"/>
    </source>
</evidence>
<keyword evidence="4" id="KW-1185">Reference proteome</keyword>
<evidence type="ECO:0000256" key="1">
    <source>
        <dbReference type="ARBA" id="ARBA00006484"/>
    </source>
</evidence>
<protein>
    <submittedName>
        <fullName evidence="3">SDR family oxidoreductase</fullName>
    </submittedName>
</protein>
<dbReference type="PANTHER" id="PTHR43477:SF1">
    <property type="entry name" value="DIHYDROANTICAPSIN 7-DEHYDROGENASE"/>
    <property type="match status" value="1"/>
</dbReference>
<dbReference type="PANTHER" id="PTHR43477">
    <property type="entry name" value="DIHYDROANTICAPSIN 7-DEHYDROGENASE"/>
    <property type="match status" value="1"/>
</dbReference>
<sequence length="269" mass="27647">MSTIAVTGAGSGMGATLTERLRAQGHTVIGVDLKNADVTADLGAPEGRAHAVAEITRLSGGRLDGFLPFAGLAGGVGRPSSLLVSVNYFGAVDLLEGLRPALAAAGTSSVVLISSNSTTTQPNWPEQVAEACLAGDEAEARRVADEAGAHDGGVGAYPATKAALAWYARTRAADYTADGIRLNAVAPGYIDTPMTRAAGEDPTTAESIRQFLASIPAGRAGRPEEIAELVEFLLSPKSAYCVGSVFFADGGLDAQLRGTDWPKVWHPEA</sequence>
<dbReference type="RefSeq" id="WP_326023000.1">
    <property type="nucleotide sequence ID" value="NZ_JAOZYC010000189.1"/>
</dbReference>
<comment type="caution">
    <text evidence="3">The sequence shown here is derived from an EMBL/GenBank/DDBJ whole genome shotgun (WGS) entry which is preliminary data.</text>
</comment>
<comment type="similarity">
    <text evidence="1">Belongs to the short-chain dehydrogenases/reductases (SDR) family.</text>
</comment>
<dbReference type="Proteomes" id="UP001354931">
    <property type="component" value="Unassembled WGS sequence"/>
</dbReference>
<gene>
    <name evidence="3" type="ORF">OKJ99_38135</name>
</gene>
<dbReference type="SUPFAM" id="SSF51735">
    <property type="entry name" value="NAD(P)-binding Rossmann-fold domains"/>
    <property type="match status" value="1"/>
</dbReference>
<keyword evidence="2" id="KW-0560">Oxidoreductase</keyword>
<dbReference type="PRINTS" id="PR00081">
    <property type="entry name" value="GDHRDH"/>
</dbReference>
<accession>A0ABU6FH25</accession>
<evidence type="ECO:0000313" key="3">
    <source>
        <dbReference type="EMBL" id="MEB8343328.1"/>
    </source>
</evidence>
<name>A0ABU6FH25_9ACTN</name>
<dbReference type="InterPro" id="IPR051122">
    <property type="entry name" value="SDR_DHRS6-like"/>
</dbReference>
<dbReference type="Pfam" id="PF13561">
    <property type="entry name" value="adh_short_C2"/>
    <property type="match status" value="1"/>
</dbReference>
<reference evidence="3 4" key="1">
    <citation type="submission" date="2022-10" db="EMBL/GenBank/DDBJ databases">
        <authorList>
            <person name="Xie J."/>
            <person name="Shen N."/>
        </authorList>
    </citation>
    <scope>NUCLEOTIDE SEQUENCE [LARGE SCALE GENOMIC DNA]</scope>
    <source>
        <strain evidence="3 4">YIM65594</strain>
    </source>
</reference>
<dbReference type="InterPro" id="IPR036291">
    <property type="entry name" value="NAD(P)-bd_dom_sf"/>
</dbReference>
<dbReference type="EMBL" id="JAOZYC010000189">
    <property type="protein sequence ID" value="MEB8343328.1"/>
    <property type="molecule type" value="Genomic_DNA"/>
</dbReference>
<proteinExistence type="inferred from homology"/>
<dbReference type="InterPro" id="IPR002347">
    <property type="entry name" value="SDR_fam"/>
</dbReference>
<dbReference type="Gene3D" id="3.40.50.720">
    <property type="entry name" value="NAD(P)-binding Rossmann-like Domain"/>
    <property type="match status" value="1"/>
</dbReference>
<evidence type="ECO:0000313" key="4">
    <source>
        <dbReference type="Proteomes" id="UP001354931"/>
    </source>
</evidence>